<dbReference type="AlphaFoldDB" id="A0A6C0AZD2"/>
<dbReference type="EMBL" id="MN739041">
    <property type="protein sequence ID" value="QHS85160.1"/>
    <property type="molecule type" value="Genomic_DNA"/>
</dbReference>
<evidence type="ECO:0000313" key="1">
    <source>
        <dbReference type="EMBL" id="QHS85160.1"/>
    </source>
</evidence>
<sequence length="92" mass="10871">MVTGFYSEKEKVEICVDIAKKLKFYENNQGITVNLFNESYTFIPKLKKIFADYIKDTKDYIGKLEFEEIGKVIEYNFPVSKKRKALFVIKIK</sequence>
<proteinExistence type="predicted"/>
<reference evidence="1" key="1">
    <citation type="journal article" date="2020" name="Nature">
        <title>Giant virus diversity and host interactions through global metagenomics.</title>
        <authorList>
            <person name="Schulz F."/>
            <person name="Roux S."/>
            <person name="Paez-Espino D."/>
            <person name="Jungbluth S."/>
            <person name="Walsh D.A."/>
            <person name="Denef V.J."/>
            <person name="McMahon K.D."/>
            <person name="Konstantinidis K.T."/>
            <person name="Eloe-Fadrosh E.A."/>
            <person name="Kyrpides N.C."/>
            <person name="Woyke T."/>
        </authorList>
    </citation>
    <scope>NUCLEOTIDE SEQUENCE</scope>
    <source>
        <strain evidence="1">GVMAG-M-3300009182-67</strain>
    </source>
</reference>
<organism evidence="1">
    <name type="scientific">viral metagenome</name>
    <dbReference type="NCBI Taxonomy" id="1070528"/>
    <lineage>
        <taxon>unclassified sequences</taxon>
        <taxon>metagenomes</taxon>
        <taxon>organismal metagenomes</taxon>
    </lineage>
</organism>
<accession>A0A6C0AZD2</accession>
<protein>
    <submittedName>
        <fullName evidence="1">Uncharacterized protein</fullName>
    </submittedName>
</protein>
<name>A0A6C0AZD2_9ZZZZ</name>